<reference evidence="2" key="1">
    <citation type="submission" date="2019-11" db="EMBL/GenBank/DDBJ databases">
        <title>Genome sequence of Heliorestis convoluta strain HH, an alkaliphilic and minimalistic phototrophic bacterium from a soda lake in Egypt.</title>
        <authorList>
            <person name="Dewey E.D."/>
            <person name="Stokes L.M."/>
            <person name="Burchell B.M."/>
            <person name="Shaffer K.N."/>
            <person name="Huntington A.M."/>
            <person name="Baker J.M."/>
            <person name="Nadendla S."/>
            <person name="Giglio M.G."/>
            <person name="Touchman J.W."/>
            <person name="Blankenship R.E."/>
            <person name="Madigan M.T."/>
            <person name="Sattley W.M."/>
        </authorList>
    </citation>
    <scope>NUCLEOTIDE SEQUENCE [LARGE SCALE GENOMIC DNA]</scope>
    <source>
        <strain evidence="2">HH</strain>
    </source>
</reference>
<dbReference type="EMBL" id="CP045875">
    <property type="protein sequence ID" value="QGG46936.1"/>
    <property type="molecule type" value="Genomic_DNA"/>
</dbReference>
<organism evidence="1 2">
    <name type="scientific">Heliorestis convoluta</name>
    <dbReference type="NCBI Taxonomy" id="356322"/>
    <lineage>
        <taxon>Bacteria</taxon>
        <taxon>Bacillati</taxon>
        <taxon>Bacillota</taxon>
        <taxon>Clostridia</taxon>
        <taxon>Eubacteriales</taxon>
        <taxon>Heliobacteriaceae</taxon>
        <taxon>Heliorestis</taxon>
    </lineage>
</organism>
<name>A0A5Q2N095_9FIRM</name>
<dbReference type="Proteomes" id="UP000366051">
    <property type="component" value="Chromosome"/>
</dbReference>
<protein>
    <submittedName>
        <fullName evidence="1">Uncharacterized protein</fullName>
    </submittedName>
</protein>
<keyword evidence="2" id="KW-1185">Reference proteome</keyword>
<accession>A0A5Q2N095</accession>
<gene>
    <name evidence="1" type="ORF">FTV88_0759</name>
</gene>
<proteinExistence type="predicted"/>
<sequence>MAIPLPFLLVPFALTFITLRKRKSSELIPSFYMLFRGEAPGEGASRGET</sequence>
<evidence type="ECO:0000313" key="2">
    <source>
        <dbReference type="Proteomes" id="UP000366051"/>
    </source>
</evidence>
<dbReference type="KEGG" id="hcv:FTV88_0759"/>
<dbReference type="AlphaFoldDB" id="A0A5Q2N095"/>
<evidence type="ECO:0000313" key="1">
    <source>
        <dbReference type="EMBL" id="QGG46936.1"/>
    </source>
</evidence>